<name>A0A450YYZ4_9GAMM</name>
<protein>
    <submittedName>
        <fullName evidence="1">YgiT-type zinc finger domain-containing protein</fullName>
    </submittedName>
</protein>
<dbReference type="EMBL" id="CAADFS010000035">
    <property type="protein sequence ID" value="VFK46749.1"/>
    <property type="molecule type" value="Genomic_DNA"/>
</dbReference>
<accession>A0A450YYZ4</accession>
<dbReference type="AlphaFoldDB" id="A0A450YYZ4"/>
<evidence type="ECO:0000313" key="1">
    <source>
        <dbReference type="EMBL" id="VFK46749.1"/>
    </source>
</evidence>
<dbReference type="InterPro" id="IPR022453">
    <property type="entry name" value="Znf_MqsA-type"/>
</dbReference>
<organism evidence="1">
    <name type="scientific">Candidatus Kentrum sp. TC</name>
    <dbReference type="NCBI Taxonomy" id="2126339"/>
    <lineage>
        <taxon>Bacteria</taxon>
        <taxon>Pseudomonadati</taxon>
        <taxon>Pseudomonadota</taxon>
        <taxon>Gammaproteobacteria</taxon>
        <taxon>Candidatus Kentrum</taxon>
    </lineage>
</organism>
<dbReference type="NCBIfam" id="TIGR03831">
    <property type="entry name" value="YgiT_finger"/>
    <property type="match status" value="1"/>
</dbReference>
<proteinExistence type="predicted"/>
<gene>
    <name evidence="1" type="ORF">BECKTC1821D_GA0114238_103519</name>
</gene>
<reference evidence="1" key="1">
    <citation type="submission" date="2019-02" db="EMBL/GenBank/DDBJ databases">
        <authorList>
            <person name="Gruber-Vodicka R. H."/>
            <person name="Seah K. B. B."/>
        </authorList>
    </citation>
    <scope>NUCLEOTIDE SEQUENCE</scope>
    <source>
        <strain evidence="1">BECK_BZ123</strain>
    </source>
</reference>
<dbReference type="Gene3D" id="3.10.20.860">
    <property type="match status" value="1"/>
</dbReference>
<sequence length="78" mass="8990">MKCEFREGETRQKRVKRQHWSNGALTIVENVSAEVCAECGERYFHARTLDEIDDYLSKQHEVKAKLNVEVVRLGLAVA</sequence>